<evidence type="ECO:0000313" key="1">
    <source>
        <dbReference type="EMBL" id="MXV14070.1"/>
    </source>
</evidence>
<dbReference type="RefSeq" id="WP_160905076.1">
    <property type="nucleotide sequence ID" value="NZ_WVHS01000001.1"/>
</dbReference>
<dbReference type="Proteomes" id="UP000451233">
    <property type="component" value="Unassembled WGS sequence"/>
</dbReference>
<protein>
    <recommendedName>
        <fullName evidence="3">6-bladed beta-propeller</fullName>
    </recommendedName>
</protein>
<proteinExistence type="predicted"/>
<organism evidence="1 2">
    <name type="scientific">Hufsiella ginkgonis</name>
    <dbReference type="NCBI Taxonomy" id="2695274"/>
    <lineage>
        <taxon>Bacteria</taxon>
        <taxon>Pseudomonadati</taxon>
        <taxon>Bacteroidota</taxon>
        <taxon>Sphingobacteriia</taxon>
        <taxon>Sphingobacteriales</taxon>
        <taxon>Sphingobacteriaceae</taxon>
        <taxon>Hufsiella</taxon>
    </lineage>
</organism>
<keyword evidence="2" id="KW-1185">Reference proteome</keyword>
<sequence length="395" mass="45230">MTHTSMQPFLSVRTAGLFFFTLVASLVSSCRNSGRPVRHEPSKQAVTIHEIDIDTLMLQIPNTSGSGKIQFYGDSIVFCDNIYCQVSSYGPDGNFKNVFLGKGRGPGEIKALQEVILTPENKYVLENWNIHVYDRNWKRKAFTKINWNSTKSASFLENNPGGEESGIYEVKYFQNKFVLLDSNTYLFNIESLHPKYNGYLAADNYYKTAHLVAKMDAASGKVTDLMGNYTDVYLKYKYLPNLANWKYDLVQDSVYLTFEIDERIYVMDKDFHPVRSFGLKPDSMKMNYIPTNTFKAAGARYKEDRATKCYFSDIKFIKEKNLLLRVYTTGAPAGSYSETAPQHQRMQVYRGNTLIGDVSVPPEFKVLGYDERYVYADGLHDSANSRVGVYRFRIF</sequence>
<evidence type="ECO:0000313" key="2">
    <source>
        <dbReference type="Proteomes" id="UP000451233"/>
    </source>
</evidence>
<reference evidence="1 2" key="1">
    <citation type="submission" date="2019-11" db="EMBL/GenBank/DDBJ databases">
        <title>Pedobacter sp. HMF7056 Genome sequencing and assembly.</title>
        <authorList>
            <person name="Kang H."/>
            <person name="Kim H."/>
            <person name="Joh K."/>
        </authorList>
    </citation>
    <scope>NUCLEOTIDE SEQUENCE [LARGE SCALE GENOMIC DNA]</scope>
    <source>
        <strain evidence="1 2">HMF7056</strain>
    </source>
</reference>
<gene>
    <name evidence="1" type="ORF">GS398_02065</name>
</gene>
<evidence type="ECO:0008006" key="3">
    <source>
        <dbReference type="Google" id="ProtNLM"/>
    </source>
</evidence>
<comment type="caution">
    <text evidence="1">The sequence shown here is derived from an EMBL/GenBank/DDBJ whole genome shotgun (WGS) entry which is preliminary data.</text>
</comment>
<dbReference type="EMBL" id="WVHS01000001">
    <property type="protein sequence ID" value="MXV14070.1"/>
    <property type="molecule type" value="Genomic_DNA"/>
</dbReference>
<name>A0A7K1XT21_9SPHI</name>
<accession>A0A7K1XT21</accession>
<dbReference type="AlphaFoldDB" id="A0A7K1XT21"/>